<keyword evidence="5 10" id="KW-0808">Transferase</keyword>
<protein>
    <recommendedName>
        <fullName evidence="4 10">Phosphate propanoyltransferase</fullName>
        <ecNumber evidence="3 10">2.3.1.222</ecNumber>
    </recommendedName>
</protein>
<dbReference type="PANTHER" id="PTHR39453">
    <property type="entry name" value="PHOSPHATE PROPANOYLTRANSFERASE"/>
    <property type="match status" value="1"/>
</dbReference>
<dbReference type="GO" id="GO:0051144">
    <property type="term" value="P:1,2-propanediol catabolic process"/>
    <property type="evidence" value="ECO:0007669"/>
    <property type="project" value="UniProtKB-UniPathway"/>
</dbReference>
<evidence type="ECO:0000256" key="8">
    <source>
        <dbReference type="ARBA" id="ARBA00023315"/>
    </source>
</evidence>
<evidence type="ECO:0000256" key="7">
    <source>
        <dbReference type="ARBA" id="ARBA00022833"/>
    </source>
</evidence>
<dbReference type="PANTHER" id="PTHR39453:SF1">
    <property type="entry name" value="PHOSPHATE PROPANOYLTRANSFERASE"/>
    <property type="match status" value="1"/>
</dbReference>
<evidence type="ECO:0000313" key="12">
    <source>
        <dbReference type="Proteomes" id="UP000003639"/>
    </source>
</evidence>
<comment type="pathway">
    <text evidence="10">Polyol metabolism; 1,2-propanediol degradation.</text>
</comment>
<organism evidence="11 12">
    <name type="scientific">Pseudoflavonifractor capillosus ATCC 29799</name>
    <dbReference type="NCBI Taxonomy" id="411467"/>
    <lineage>
        <taxon>Bacteria</taxon>
        <taxon>Bacillati</taxon>
        <taxon>Bacillota</taxon>
        <taxon>Clostridia</taxon>
        <taxon>Eubacteriales</taxon>
        <taxon>Oscillospiraceae</taxon>
        <taxon>Pseudoflavonifractor</taxon>
    </lineage>
</organism>
<keyword evidence="8 10" id="KW-0012">Acyltransferase</keyword>
<sequence length="203" mass="21812">MKEIVSAVMDAIHSAGMVEVEVSARHVHLSQEHVEFLFGPGATLTNKRPLSQPGQFLAEQRVTLIGPKGTKERVAVLGPVRSATQVELSQSDAMALGVKAPLRESGDVKGSGAITIQGPCGTLELKEGAIVAHNHIHVTAPDSIRFNLKDGQRVSVALMTERPVVFKDVIIRVSSHFSCKMHIDVDEANAAMVHGFTLGKIIR</sequence>
<comment type="catalytic activity">
    <reaction evidence="9 10">
        <text>propanoyl-CoA + phosphate = propanoyl phosphate + CoA</text>
        <dbReference type="Rhea" id="RHEA:28046"/>
        <dbReference type="ChEBI" id="CHEBI:43474"/>
        <dbReference type="ChEBI" id="CHEBI:57287"/>
        <dbReference type="ChEBI" id="CHEBI:57392"/>
        <dbReference type="ChEBI" id="CHEBI:58933"/>
        <dbReference type="EC" id="2.3.1.222"/>
    </reaction>
</comment>
<dbReference type="PIRSF" id="PIRSF010130">
    <property type="entry name" value="PduL"/>
    <property type="match status" value="1"/>
</dbReference>
<evidence type="ECO:0000256" key="1">
    <source>
        <dbReference type="ARBA" id="ARBA00001947"/>
    </source>
</evidence>
<keyword evidence="12" id="KW-1185">Reference proteome</keyword>
<dbReference type="Pfam" id="PF06130">
    <property type="entry name" value="PTAC"/>
    <property type="match status" value="1"/>
</dbReference>
<dbReference type="InterPro" id="IPR008300">
    <property type="entry name" value="PTAC"/>
</dbReference>
<dbReference type="GO" id="GO:0016747">
    <property type="term" value="F:acyltransferase activity, transferring groups other than amino-acyl groups"/>
    <property type="evidence" value="ECO:0007669"/>
    <property type="project" value="InterPro"/>
</dbReference>
<dbReference type="OrthoDB" id="9784365at2"/>
<comment type="similarity">
    <text evidence="2 10">Belongs to the PduL family.</text>
</comment>
<accession>A6NTL8</accession>
<dbReference type="RefSeq" id="WP_006572095.1">
    <property type="nucleotide sequence ID" value="NZ_AAXG02000010.1"/>
</dbReference>
<gene>
    <name evidence="11" type="ORF">BACCAP_01547</name>
</gene>
<dbReference type="EMBL" id="AAXG02000010">
    <property type="protein sequence ID" value="EDN00781.1"/>
    <property type="molecule type" value="Genomic_DNA"/>
</dbReference>
<evidence type="ECO:0000313" key="11">
    <source>
        <dbReference type="EMBL" id="EDN00781.1"/>
    </source>
</evidence>
<dbReference type="eggNOG" id="COG4869">
    <property type="taxonomic scope" value="Bacteria"/>
</dbReference>
<proteinExistence type="inferred from homology"/>
<dbReference type="Proteomes" id="UP000003639">
    <property type="component" value="Unassembled WGS sequence"/>
</dbReference>
<keyword evidence="6" id="KW-0479">Metal-binding</keyword>
<dbReference type="AlphaFoldDB" id="A6NTL8"/>
<evidence type="ECO:0000256" key="10">
    <source>
        <dbReference type="PIRNR" id="PIRNR010130"/>
    </source>
</evidence>
<comment type="function">
    <text evidence="10">Involved in 1,2-propanediol (1,2-PD) degradation by catalyzing the conversion of propanoyl-CoA to propanoyl-phosphate.</text>
</comment>
<evidence type="ECO:0000256" key="2">
    <source>
        <dbReference type="ARBA" id="ARBA00007342"/>
    </source>
</evidence>
<evidence type="ECO:0000256" key="4">
    <source>
        <dbReference type="ARBA" id="ARBA00020837"/>
    </source>
</evidence>
<dbReference type="NCBIfam" id="NF011652">
    <property type="entry name" value="PRK15070.1"/>
    <property type="match status" value="1"/>
</dbReference>
<name>A6NTL8_9FIRM</name>
<keyword evidence="7" id="KW-0862">Zinc</keyword>
<reference evidence="11 12" key="1">
    <citation type="submission" date="2007-04" db="EMBL/GenBank/DDBJ databases">
        <authorList>
            <person name="Fulton L."/>
            <person name="Clifton S."/>
            <person name="Fulton B."/>
            <person name="Xu J."/>
            <person name="Minx P."/>
            <person name="Pepin K.H."/>
            <person name="Johnson M."/>
            <person name="Thiruvilangam P."/>
            <person name="Bhonagiri V."/>
            <person name="Nash W.E."/>
            <person name="Mardis E.R."/>
            <person name="Wilson R.K."/>
        </authorList>
    </citation>
    <scope>NUCLEOTIDE SEQUENCE [LARGE SCALE GENOMIC DNA]</scope>
    <source>
        <strain evidence="11 12">ATCC 29799</strain>
    </source>
</reference>
<evidence type="ECO:0000256" key="6">
    <source>
        <dbReference type="ARBA" id="ARBA00022723"/>
    </source>
</evidence>
<comment type="caution">
    <text evidence="11">The sequence shown here is derived from an EMBL/GenBank/DDBJ whole genome shotgun (WGS) entry which is preliminary data.</text>
</comment>
<reference evidence="11 12" key="2">
    <citation type="submission" date="2007-06" db="EMBL/GenBank/DDBJ databases">
        <title>Draft genome sequence of Pseudoflavonifractor capillosus ATCC 29799.</title>
        <authorList>
            <person name="Sudarsanam P."/>
            <person name="Ley R."/>
            <person name="Guruge J."/>
            <person name="Turnbaugh P.J."/>
            <person name="Mahowald M."/>
            <person name="Liep D."/>
            <person name="Gordon J."/>
        </authorList>
    </citation>
    <scope>NUCLEOTIDE SEQUENCE [LARGE SCALE GENOMIC DNA]</scope>
    <source>
        <strain evidence="11 12">ATCC 29799</strain>
    </source>
</reference>
<evidence type="ECO:0000256" key="9">
    <source>
        <dbReference type="ARBA" id="ARBA00047589"/>
    </source>
</evidence>
<dbReference type="STRING" id="411467.BACCAP_01547"/>
<evidence type="ECO:0000256" key="5">
    <source>
        <dbReference type="ARBA" id="ARBA00022679"/>
    </source>
</evidence>
<comment type="cofactor">
    <cofactor evidence="1">
        <name>Zn(2+)</name>
        <dbReference type="ChEBI" id="CHEBI:29105"/>
    </cofactor>
</comment>
<dbReference type="EC" id="2.3.1.222" evidence="3 10"/>
<dbReference type="UniPathway" id="UPA00621"/>
<dbReference type="GO" id="GO:0046872">
    <property type="term" value="F:metal ion binding"/>
    <property type="evidence" value="ECO:0007669"/>
    <property type="project" value="UniProtKB-KW"/>
</dbReference>
<evidence type="ECO:0000256" key="3">
    <source>
        <dbReference type="ARBA" id="ARBA00012206"/>
    </source>
</evidence>